<dbReference type="NCBIfam" id="TIGR02574">
    <property type="entry name" value="stabl_TIGR02574"/>
    <property type="match status" value="1"/>
</dbReference>
<dbReference type="RefSeq" id="WP_052548661.1">
    <property type="nucleotide sequence ID" value="NZ_JMCC02000029.1"/>
</dbReference>
<evidence type="ECO:0008006" key="3">
    <source>
        <dbReference type="Google" id="ProtNLM"/>
    </source>
</evidence>
<organism evidence="1 2">
    <name type="scientific">Enhygromyxa salina</name>
    <dbReference type="NCBI Taxonomy" id="215803"/>
    <lineage>
        <taxon>Bacteria</taxon>
        <taxon>Pseudomonadati</taxon>
        <taxon>Myxococcota</taxon>
        <taxon>Polyangia</taxon>
        <taxon>Nannocystales</taxon>
        <taxon>Nannocystaceae</taxon>
        <taxon>Enhygromyxa</taxon>
    </lineage>
</organism>
<accession>A0A0C2D1G9</accession>
<evidence type="ECO:0000313" key="1">
    <source>
        <dbReference type="EMBL" id="KIG17086.1"/>
    </source>
</evidence>
<comment type="caution">
    <text evidence="1">The sequence shown here is derived from an EMBL/GenBank/DDBJ whole genome shotgun (WGS) entry which is preliminary data.</text>
</comment>
<dbReference type="AlphaFoldDB" id="A0A0C2D1G9"/>
<dbReference type="Pfam" id="PF09720">
    <property type="entry name" value="Unstab_antitox"/>
    <property type="match status" value="1"/>
</dbReference>
<sequence length="85" mass="9403">MSDEASRILDAAMKLPEPERAVIAAILADSIGDGFSPEEITAAWIAEAKRRAEAIDRGELELVDSEDMMARLRARARRVHERRAG</sequence>
<dbReference type="EMBL" id="JMCC02000029">
    <property type="protein sequence ID" value="KIG17086.1"/>
    <property type="molecule type" value="Genomic_DNA"/>
</dbReference>
<name>A0A0C2D1G9_9BACT</name>
<evidence type="ECO:0000313" key="2">
    <source>
        <dbReference type="Proteomes" id="UP000031599"/>
    </source>
</evidence>
<dbReference type="InterPro" id="IPR013406">
    <property type="entry name" value="CHP02574_addiction_mod"/>
</dbReference>
<protein>
    <recommendedName>
        <fullName evidence="3">Addiction module component</fullName>
    </recommendedName>
</protein>
<proteinExistence type="predicted"/>
<dbReference type="Proteomes" id="UP000031599">
    <property type="component" value="Unassembled WGS sequence"/>
</dbReference>
<reference evidence="1 2" key="1">
    <citation type="submission" date="2014-12" db="EMBL/GenBank/DDBJ databases">
        <title>Genome assembly of Enhygromyxa salina DSM 15201.</title>
        <authorList>
            <person name="Sharma G."/>
            <person name="Subramanian S."/>
        </authorList>
    </citation>
    <scope>NUCLEOTIDE SEQUENCE [LARGE SCALE GENOMIC DNA]</scope>
    <source>
        <strain evidence="1 2">DSM 15201</strain>
    </source>
</reference>
<gene>
    <name evidence="1" type="ORF">DB30_03683</name>
</gene>